<dbReference type="InterPro" id="IPR025486">
    <property type="entry name" value="DUF4378"/>
</dbReference>
<feature type="region of interest" description="Disordered" evidence="1">
    <location>
        <begin position="441"/>
        <end position="460"/>
    </location>
</feature>
<accession>A0ABD1TWL3</accession>
<reference evidence="4" key="1">
    <citation type="submission" date="2024-07" db="EMBL/GenBank/DDBJ databases">
        <title>Two chromosome-level genome assemblies of Korean endemic species Abeliophyllum distichum and Forsythia ovata (Oleaceae).</title>
        <authorList>
            <person name="Jang H."/>
        </authorList>
    </citation>
    <scope>NUCLEOTIDE SEQUENCE [LARGE SCALE GENOMIC DNA]</scope>
</reference>
<feature type="compositionally biased region" description="Polar residues" evidence="1">
    <location>
        <begin position="444"/>
        <end position="460"/>
    </location>
</feature>
<dbReference type="Proteomes" id="UP001604336">
    <property type="component" value="Unassembled WGS sequence"/>
</dbReference>
<sequence>MSIAMHKEKQIRAKKLQYARTDSSKEISSNKLNTGAMLEAIYHQIYREESRPDGGSGRSTALAEYDQLDEIDAEQFQMSAKAFVDQMFIDRKVIGKEWERSESRPFSDALEILKSNEDLWEKIKYQHGHSSKGGLTSRPSEKVVVLKPKSKNTKYSENVSCHCSMLHSHHRSSSKVPNVKSTPFSFGEMKRKFKYSFGRTKKEPFRTLVDVTTLELSRRKLTSGDESTCRGMDTGNLMKSSTSAKSKDKNQGKSSCGREDSSMNEPVRNKSNSSGVSFPGKHEFDVILEAKRHLSARLENLNAIETRTSKRCPKILGRILSSPEQDIWLSSPSREMENGSASAQMRYSSYSNFPAANIRSCQMQKGKQKTYISPLRQNEEATSSDDLRKYDSMLEIFDLNTNFSLIESADTEVHENVDFTTVDLKANGRAKIVEELESIPNPGIISTSEGPSEFSSTDMPSTMQKTNIIEMLEEDGNVMHLSGDSPSALDDSPWTPLSIYQLDDSTKDREDHPSPVSVLEPFFMEDVNSPPSIILKRAGQPLQPRRLDFEEFSSEASPIDPTIIPATCIDGKDSISGYVNAVLHASHLNWDELSAIMPLTEQLIYESLFDEVEFPSTNSPYDPKLLFDHINEVLLEVHQSHFGLPPWILSFIKPKIQFAPLEQHVVDEVLKEADFYLLPCTEKRTLDQLIEKDTANSGWWLDIRLQTEEIVSQISEYVLEESILYLMLDFDK</sequence>
<evidence type="ECO:0000313" key="3">
    <source>
        <dbReference type="EMBL" id="KAL2517124.1"/>
    </source>
</evidence>
<dbReference type="PANTHER" id="PTHR47212:SF4">
    <property type="entry name" value="ADHESIN-LIKE PROTEIN, PUTATIVE (DUF3741)-RELATED"/>
    <property type="match status" value="1"/>
</dbReference>
<dbReference type="Pfam" id="PF14309">
    <property type="entry name" value="DUF4378"/>
    <property type="match status" value="1"/>
</dbReference>
<dbReference type="PANTHER" id="PTHR47212">
    <property type="entry name" value="ADHESIN-LIKE PROTEIN, PUTATIVE (DUF3741)-RELATED"/>
    <property type="match status" value="1"/>
</dbReference>
<name>A0ABD1TWL3_9LAMI</name>
<protein>
    <recommendedName>
        <fullName evidence="2">DUF4378 domain-containing protein</fullName>
    </recommendedName>
</protein>
<dbReference type="EMBL" id="JBFOLK010000004">
    <property type="protein sequence ID" value="KAL2517124.1"/>
    <property type="molecule type" value="Genomic_DNA"/>
</dbReference>
<keyword evidence="4" id="KW-1185">Reference proteome</keyword>
<feature type="compositionally biased region" description="Basic and acidic residues" evidence="1">
    <location>
        <begin position="245"/>
        <end position="261"/>
    </location>
</feature>
<dbReference type="AlphaFoldDB" id="A0ABD1TWL3"/>
<organism evidence="3 4">
    <name type="scientific">Abeliophyllum distichum</name>
    <dbReference type="NCBI Taxonomy" id="126358"/>
    <lineage>
        <taxon>Eukaryota</taxon>
        <taxon>Viridiplantae</taxon>
        <taxon>Streptophyta</taxon>
        <taxon>Embryophyta</taxon>
        <taxon>Tracheophyta</taxon>
        <taxon>Spermatophyta</taxon>
        <taxon>Magnoliopsida</taxon>
        <taxon>eudicotyledons</taxon>
        <taxon>Gunneridae</taxon>
        <taxon>Pentapetalae</taxon>
        <taxon>asterids</taxon>
        <taxon>lamiids</taxon>
        <taxon>Lamiales</taxon>
        <taxon>Oleaceae</taxon>
        <taxon>Forsythieae</taxon>
        <taxon>Abeliophyllum</taxon>
    </lineage>
</organism>
<evidence type="ECO:0000313" key="4">
    <source>
        <dbReference type="Proteomes" id="UP001604336"/>
    </source>
</evidence>
<proteinExistence type="predicted"/>
<feature type="region of interest" description="Disordered" evidence="1">
    <location>
        <begin position="222"/>
        <end position="278"/>
    </location>
</feature>
<evidence type="ECO:0000256" key="1">
    <source>
        <dbReference type="SAM" id="MobiDB-lite"/>
    </source>
</evidence>
<evidence type="ECO:0000259" key="2">
    <source>
        <dbReference type="Pfam" id="PF14309"/>
    </source>
</evidence>
<feature type="domain" description="DUF4378" evidence="2">
    <location>
        <begin position="578"/>
        <end position="721"/>
    </location>
</feature>
<gene>
    <name evidence="3" type="ORF">Adt_13371</name>
</gene>
<comment type="caution">
    <text evidence="3">The sequence shown here is derived from an EMBL/GenBank/DDBJ whole genome shotgun (WGS) entry which is preliminary data.</text>
</comment>